<accession>A0ABZ2WIV3</accession>
<organism evidence="2 3">
    <name type="scientific">Fusarium acuminatum</name>
    <dbReference type="NCBI Taxonomy" id="5515"/>
    <lineage>
        <taxon>Eukaryota</taxon>
        <taxon>Fungi</taxon>
        <taxon>Dikarya</taxon>
        <taxon>Ascomycota</taxon>
        <taxon>Pezizomycotina</taxon>
        <taxon>Sordariomycetes</taxon>
        <taxon>Hypocreomycetidae</taxon>
        <taxon>Hypocreales</taxon>
        <taxon>Nectriaceae</taxon>
        <taxon>Fusarium</taxon>
        <taxon>Fusarium tricinctum species complex</taxon>
    </lineage>
</organism>
<evidence type="ECO:0000256" key="1">
    <source>
        <dbReference type="SAM" id="Phobius"/>
    </source>
</evidence>
<evidence type="ECO:0000313" key="2">
    <source>
        <dbReference type="EMBL" id="WZH40569.1"/>
    </source>
</evidence>
<gene>
    <name evidence="2" type="ORF">QYS62_001506</name>
</gene>
<keyword evidence="3" id="KW-1185">Reference proteome</keyword>
<protein>
    <submittedName>
        <fullName evidence="2">Uncharacterized protein</fullName>
    </submittedName>
</protein>
<evidence type="ECO:0000313" key="3">
    <source>
        <dbReference type="Proteomes" id="UP001489902"/>
    </source>
</evidence>
<dbReference type="EMBL" id="CP151260">
    <property type="protein sequence ID" value="WZH40569.1"/>
    <property type="molecule type" value="Genomic_DNA"/>
</dbReference>
<name>A0ABZ2WIV3_9HYPO</name>
<proteinExistence type="predicted"/>
<keyword evidence="1" id="KW-1133">Transmembrane helix</keyword>
<keyword evidence="1" id="KW-0472">Membrane</keyword>
<keyword evidence="1" id="KW-0812">Transmembrane</keyword>
<feature type="transmembrane region" description="Helical" evidence="1">
    <location>
        <begin position="6"/>
        <end position="30"/>
    </location>
</feature>
<sequence>MSTEVIVTIVYSTIGLVVSCIGLFFAYKLYQSKQWPRVKKAIKRIKHPF</sequence>
<dbReference type="Proteomes" id="UP001489902">
    <property type="component" value="Chromosome 1"/>
</dbReference>
<reference evidence="2 3" key="1">
    <citation type="submission" date="2024-04" db="EMBL/GenBank/DDBJ databases">
        <title>Complete genome sequence of Fusarium acuminatum.</title>
        <authorList>
            <person name="Lan B."/>
        </authorList>
    </citation>
    <scope>NUCLEOTIDE SEQUENCE [LARGE SCALE GENOMIC DNA]</scope>
    <source>
        <strain evidence="2">1A</strain>
    </source>
</reference>